<proteinExistence type="predicted"/>
<dbReference type="Proteomes" id="UP000320455">
    <property type="component" value="Unassembled WGS sequence"/>
</dbReference>
<gene>
    <name evidence="1" type="ORF">FQK01_18460</name>
</gene>
<keyword evidence="2" id="KW-1185">Reference proteome</keyword>
<evidence type="ECO:0000313" key="2">
    <source>
        <dbReference type="Proteomes" id="UP000320455"/>
    </source>
</evidence>
<dbReference type="AlphaFoldDB" id="A0ABD7S7E8"/>
<sequence>MDQAGIVCYVCKAGVFMPRGFWQFSPCPACKGADSFCTCCEGRNCIATPREDIDVDELERFWQIVIKRALEDGTSLPAPIAALQR</sequence>
<accession>A0ABD7S7E8</accession>
<name>A0ABD7S7E8_XANVA</name>
<evidence type="ECO:0000313" key="1">
    <source>
        <dbReference type="EMBL" id="TWQ50426.1"/>
    </source>
</evidence>
<dbReference type="EMBL" id="VOCK01000039">
    <property type="protein sequence ID" value="TWQ50426.1"/>
    <property type="molecule type" value="Genomic_DNA"/>
</dbReference>
<organism evidence="1 2">
    <name type="scientific">Xanthomonas vasicola</name>
    <dbReference type="NCBI Taxonomy" id="56459"/>
    <lineage>
        <taxon>Bacteria</taxon>
        <taxon>Pseudomonadati</taxon>
        <taxon>Pseudomonadota</taxon>
        <taxon>Gammaproteobacteria</taxon>
        <taxon>Lysobacterales</taxon>
        <taxon>Lysobacteraceae</taxon>
        <taxon>Xanthomonas</taxon>
    </lineage>
</organism>
<protein>
    <submittedName>
        <fullName evidence="1">Uncharacterized protein</fullName>
    </submittedName>
</protein>
<reference evidence="2" key="1">
    <citation type="journal article" date="2020" name="Phytopathology">
        <title>Genomic acquisitions in emerging populations of Xanthomonas vasicola pv. vasculorum infecting corn in the U.S. and Argentina.</title>
        <authorList>
            <person name="Perez-Quintero A.L."/>
        </authorList>
    </citation>
    <scope>NUCLEOTIDE SEQUENCE [LARGE SCALE GENOMIC DNA]</scope>
    <source>
        <strain evidence="2">Xvh-L</strain>
    </source>
</reference>
<comment type="caution">
    <text evidence="1">The sequence shown here is derived from an EMBL/GenBank/DDBJ whole genome shotgun (WGS) entry which is preliminary data.</text>
</comment>